<evidence type="ECO:0000313" key="1">
    <source>
        <dbReference type="EMBL" id="MCQ8896180.1"/>
    </source>
</evidence>
<name>A0ABT1WFD5_9BURK</name>
<accession>A0ABT1WFD5</accession>
<proteinExistence type="predicted"/>
<dbReference type="EMBL" id="JANIGO010000002">
    <property type="protein sequence ID" value="MCQ8896180.1"/>
    <property type="molecule type" value="Genomic_DNA"/>
</dbReference>
<comment type="caution">
    <text evidence="1">The sequence shown here is derived from an EMBL/GenBank/DDBJ whole genome shotgun (WGS) entry which is preliminary data.</text>
</comment>
<dbReference type="SUPFAM" id="SSF54593">
    <property type="entry name" value="Glyoxalase/Bleomycin resistance protein/Dihydroxybiphenyl dioxygenase"/>
    <property type="match status" value="1"/>
</dbReference>
<dbReference type="InterPro" id="IPR029068">
    <property type="entry name" value="Glyas_Bleomycin-R_OHBP_Dase"/>
</dbReference>
<sequence length="85" mass="9358">MFWGIDLGKPFIGVMKPFDGKAAACGNGTMVAMPVSSREQVDQMYQLALRLGSTCEGAPGERMPGFYAAYFRTPQGYKMNFFKMG</sequence>
<protein>
    <submittedName>
        <fullName evidence="1">Uncharacterized protein</fullName>
    </submittedName>
</protein>
<dbReference type="Proteomes" id="UP001204142">
    <property type="component" value="Unassembled WGS sequence"/>
</dbReference>
<evidence type="ECO:0000313" key="2">
    <source>
        <dbReference type="Proteomes" id="UP001204142"/>
    </source>
</evidence>
<gene>
    <name evidence="1" type="ORF">NQT62_06975</name>
</gene>
<dbReference type="RefSeq" id="WP_256763946.1">
    <property type="nucleotide sequence ID" value="NZ_JANIGO010000002.1"/>
</dbReference>
<organism evidence="1 2">
    <name type="scientific">Limnobacter humi</name>
    <dbReference type="NCBI Taxonomy" id="1778671"/>
    <lineage>
        <taxon>Bacteria</taxon>
        <taxon>Pseudomonadati</taxon>
        <taxon>Pseudomonadota</taxon>
        <taxon>Betaproteobacteria</taxon>
        <taxon>Burkholderiales</taxon>
        <taxon>Burkholderiaceae</taxon>
        <taxon>Limnobacter</taxon>
    </lineage>
</organism>
<dbReference type="Gene3D" id="3.10.180.10">
    <property type="entry name" value="2,3-Dihydroxybiphenyl 1,2-Dioxygenase, domain 1"/>
    <property type="match status" value="1"/>
</dbReference>
<reference evidence="1 2" key="1">
    <citation type="submission" date="2022-07" db="EMBL/GenBank/DDBJ databases">
        <authorList>
            <person name="Xamxidin M."/>
            <person name="Wu M."/>
        </authorList>
    </citation>
    <scope>NUCLEOTIDE SEQUENCE [LARGE SCALE GENOMIC DNA]</scope>
    <source>
        <strain evidence="1 2">NBRC 111650</strain>
    </source>
</reference>
<keyword evidence="2" id="KW-1185">Reference proteome</keyword>